<accession>A0A4R2TUJ2</accession>
<keyword evidence="1" id="KW-0472">Membrane</keyword>
<evidence type="ECO:0000313" key="2">
    <source>
        <dbReference type="EMBL" id="TCQ06637.1"/>
    </source>
</evidence>
<name>A0A4R2TUJ2_9FIRM</name>
<comment type="caution">
    <text evidence="2">The sequence shown here is derived from an EMBL/GenBank/DDBJ whole genome shotgun (WGS) entry which is preliminary data.</text>
</comment>
<gene>
    <name evidence="2" type="ORF">EDD79_100362</name>
</gene>
<reference evidence="2 3" key="1">
    <citation type="submission" date="2019-03" db="EMBL/GenBank/DDBJ databases">
        <title>Genomic Encyclopedia of Type Strains, Phase IV (KMG-IV): sequencing the most valuable type-strain genomes for metagenomic binning, comparative biology and taxonomic classification.</title>
        <authorList>
            <person name="Goeker M."/>
        </authorList>
    </citation>
    <scope>NUCLEOTIDE SEQUENCE [LARGE SCALE GENOMIC DNA]</scope>
    <source>
        <strain evidence="2 3">DSM 100013</strain>
    </source>
</reference>
<dbReference type="Proteomes" id="UP000295504">
    <property type="component" value="Unassembled WGS sequence"/>
</dbReference>
<sequence length="97" mass="10695">MKKFFTMYVLVCLLIVMIAGILEIPAIGDPNNPSYNEVALYYIENAVEDTKSPNAVTAVLKYYRGTDTLLEAGVLFTSIVAVMSVLRGNKSESKKEV</sequence>
<protein>
    <submittedName>
        <fullName evidence="2">Multicomponent Na+:H+ antiporter subunit B</fullName>
    </submittedName>
</protein>
<dbReference type="OrthoDB" id="9798859at2"/>
<dbReference type="RefSeq" id="WP_132847520.1">
    <property type="nucleotide sequence ID" value="NZ_CP058648.1"/>
</dbReference>
<proteinExistence type="predicted"/>
<keyword evidence="1" id="KW-0812">Transmembrane</keyword>
<dbReference type="EMBL" id="SLYC01000003">
    <property type="protein sequence ID" value="TCQ06637.1"/>
    <property type="molecule type" value="Genomic_DNA"/>
</dbReference>
<evidence type="ECO:0000313" key="3">
    <source>
        <dbReference type="Proteomes" id="UP000295504"/>
    </source>
</evidence>
<evidence type="ECO:0000256" key="1">
    <source>
        <dbReference type="SAM" id="Phobius"/>
    </source>
</evidence>
<dbReference type="AlphaFoldDB" id="A0A4R2TUJ2"/>
<feature type="transmembrane region" description="Helical" evidence="1">
    <location>
        <begin position="7"/>
        <end position="27"/>
    </location>
</feature>
<keyword evidence="3" id="KW-1185">Reference proteome</keyword>
<organism evidence="2 3">
    <name type="scientific">Serpentinicella alkaliphila</name>
    <dbReference type="NCBI Taxonomy" id="1734049"/>
    <lineage>
        <taxon>Bacteria</taxon>
        <taxon>Bacillati</taxon>
        <taxon>Bacillota</taxon>
        <taxon>Clostridia</taxon>
        <taxon>Peptostreptococcales</taxon>
        <taxon>Natronincolaceae</taxon>
        <taxon>Serpentinicella</taxon>
    </lineage>
</organism>
<feature type="transmembrane region" description="Helical" evidence="1">
    <location>
        <begin position="69"/>
        <end position="86"/>
    </location>
</feature>
<keyword evidence="1" id="KW-1133">Transmembrane helix</keyword>